<accession>A0A841H272</accession>
<keyword evidence="4" id="KW-1185">Reference proteome</keyword>
<evidence type="ECO:0000256" key="1">
    <source>
        <dbReference type="ARBA" id="ARBA00023125"/>
    </source>
</evidence>
<protein>
    <submittedName>
        <fullName evidence="3">Transcriptional regulator with XRE-family HTH domain</fullName>
    </submittedName>
</protein>
<dbReference type="AlphaFoldDB" id="A0A841H272"/>
<dbReference type="PANTHER" id="PTHR46797:SF1">
    <property type="entry name" value="METHYLPHOSPHONATE SYNTHASE"/>
    <property type="match status" value="1"/>
</dbReference>
<dbReference type="GO" id="GO:0005829">
    <property type="term" value="C:cytosol"/>
    <property type="evidence" value="ECO:0007669"/>
    <property type="project" value="TreeGrafter"/>
</dbReference>
<dbReference type="PROSITE" id="PS50943">
    <property type="entry name" value="HTH_CROC1"/>
    <property type="match status" value="1"/>
</dbReference>
<dbReference type="GO" id="GO:0003677">
    <property type="term" value="F:DNA binding"/>
    <property type="evidence" value="ECO:0007669"/>
    <property type="project" value="UniProtKB-KW"/>
</dbReference>
<dbReference type="PANTHER" id="PTHR46797">
    <property type="entry name" value="HTH-TYPE TRANSCRIPTIONAL REGULATOR"/>
    <property type="match status" value="1"/>
</dbReference>
<dbReference type="EMBL" id="JACHIA010000013">
    <property type="protein sequence ID" value="MBB6072245.1"/>
    <property type="molecule type" value="Genomic_DNA"/>
</dbReference>
<evidence type="ECO:0000313" key="3">
    <source>
        <dbReference type="EMBL" id="MBB6072245.1"/>
    </source>
</evidence>
<dbReference type="InterPro" id="IPR010982">
    <property type="entry name" value="Lambda_DNA-bd_dom_sf"/>
</dbReference>
<gene>
    <name evidence="3" type="ORF">HNQ61_003907</name>
</gene>
<evidence type="ECO:0000259" key="2">
    <source>
        <dbReference type="PROSITE" id="PS50943"/>
    </source>
</evidence>
<dbReference type="GO" id="GO:0003700">
    <property type="term" value="F:DNA-binding transcription factor activity"/>
    <property type="evidence" value="ECO:0007669"/>
    <property type="project" value="TreeGrafter"/>
</dbReference>
<dbReference type="InterPro" id="IPR050807">
    <property type="entry name" value="TransReg_Diox_bact_type"/>
</dbReference>
<dbReference type="Proteomes" id="UP000582837">
    <property type="component" value="Unassembled WGS sequence"/>
</dbReference>
<comment type="caution">
    <text evidence="3">The sequence shown here is derived from an EMBL/GenBank/DDBJ whole genome shotgun (WGS) entry which is preliminary data.</text>
</comment>
<dbReference type="CDD" id="cd00093">
    <property type="entry name" value="HTH_XRE"/>
    <property type="match status" value="1"/>
</dbReference>
<feature type="domain" description="HTH cro/C1-type" evidence="2">
    <location>
        <begin position="14"/>
        <end position="68"/>
    </location>
</feature>
<name>A0A841H272_9BACT</name>
<dbReference type="InterPro" id="IPR001387">
    <property type="entry name" value="Cro/C1-type_HTH"/>
</dbReference>
<reference evidence="3 4" key="1">
    <citation type="submission" date="2020-08" db="EMBL/GenBank/DDBJ databases">
        <title>Genomic Encyclopedia of Type Strains, Phase IV (KMG-IV): sequencing the most valuable type-strain genomes for metagenomic binning, comparative biology and taxonomic classification.</title>
        <authorList>
            <person name="Goeker M."/>
        </authorList>
    </citation>
    <scope>NUCLEOTIDE SEQUENCE [LARGE SCALE GENOMIC DNA]</scope>
    <source>
        <strain evidence="3 4">DSM 29007</strain>
    </source>
</reference>
<dbReference type="SUPFAM" id="SSF47413">
    <property type="entry name" value="lambda repressor-like DNA-binding domains"/>
    <property type="match status" value="1"/>
</dbReference>
<proteinExistence type="predicted"/>
<evidence type="ECO:0000313" key="4">
    <source>
        <dbReference type="Proteomes" id="UP000582837"/>
    </source>
</evidence>
<dbReference type="RefSeq" id="WP_170032060.1">
    <property type="nucleotide sequence ID" value="NZ_JABDTL010000001.1"/>
</dbReference>
<dbReference type="Gene3D" id="1.10.260.40">
    <property type="entry name" value="lambda repressor-like DNA-binding domains"/>
    <property type="match status" value="1"/>
</dbReference>
<keyword evidence="1" id="KW-0238">DNA-binding</keyword>
<dbReference type="Pfam" id="PF13560">
    <property type="entry name" value="HTH_31"/>
    <property type="match status" value="1"/>
</dbReference>
<sequence length="81" mass="9114">MARYDPDPPFGAVLRRLRTDRRFTIEEAAQRGGVTANYLGDVERGQRNPTMKVVARILAGLQVSWTQFAELLDNSPEQKAP</sequence>
<dbReference type="SMART" id="SM00530">
    <property type="entry name" value="HTH_XRE"/>
    <property type="match status" value="1"/>
</dbReference>
<organism evidence="3 4">
    <name type="scientific">Longimicrobium terrae</name>
    <dbReference type="NCBI Taxonomy" id="1639882"/>
    <lineage>
        <taxon>Bacteria</taxon>
        <taxon>Pseudomonadati</taxon>
        <taxon>Gemmatimonadota</taxon>
        <taxon>Longimicrobiia</taxon>
        <taxon>Longimicrobiales</taxon>
        <taxon>Longimicrobiaceae</taxon>
        <taxon>Longimicrobium</taxon>
    </lineage>
</organism>